<dbReference type="Pfam" id="PF05713">
    <property type="entry name" value="MobC"/>
    <property type="match status" value="1"/>
</dbReference>
<accession>A0A7G7G2F8</accession>
<sequence length="143" mass="16626">MEEEIKTWSAKGGRPKKEAKERKDWRLNLCFTEDEYKALAAEMEQAGYQDKLGIYAKTKLLTKQGTVPHNPKVLFAALNKLSPELKKVGANINQIARYVNYLDKNNMVDPKFMIEYNEHFKRMAEVQHEYALAIKAYLRSITK</sequence>
<geneLocation type="plasmid" evidence="2 3">
    <name>unnamed2</name>
</geneLocation>
<dbReference type="InterPro" id="IPR008687">
    <property type="entry name" value="MobC"/>
</dbReference>
<proteinExistence type="predicted"/>
<feature type="domain" description="Bacterial mobilisation" evidence="1">
    <location>
        <begin position="84"/>
        <end position="108"/>
    </location>
</feature>
<evidence type="ECO:0000313" key="2">
    <source>
        <dbReference type="EMBL" id="QNF31342.1"/>
    </source>
</evidence>
<keyword evidence="2" id="KW-0614">Plasmid</keyword>
<dbReference type="EMBL" id="CP055155">
    <property type="protein sequence ID" value="QNF31342.1"/>
    <property type="molecule type" value="Genomic_DNA"/>
</dbReference>
<reference evidence="2 3" key="1">
    <citation type="journal article" date="2018" name="Int. J. Syst. Evol. Microbiol.">
        <title>Adhaeribacter swui sp. nov., isolated from wet mud.</title>
        <authorList>
            <person name="Kim D.U."/>
            <person name="Kim K.W."/>
            <person name="Kang M.S."/>
            <person name="Kim J.Y."/>
            <person name="Jang J.H."/>
            <person name="Kim M.K."/>
        </authorList>
    </citation>
    <scope>NUCLEOTIDE SEQUENCE [LARGE SCALE GENOMIC DNA]</scope>
    <source>
        <strain evidence="2 3">KCTC 52873</strain>
        <plasmid evidence="2">unnamed2</plasmid>
    </source>
</reference>
<keyword evidence="3" id="KW-1185">Reference proteome</keyword>
<dbReference type="Proteomes" id="UP000515237">
    <property type="component" value="Plasmid unnamed2"/>
</dbReference>
<organism evidence="2 3">
    <name type="scientific">Adhaeribacter swui</name>
    <dbReference type="NCBI Taxonomy" id="2086471"/>
    <lineage>
        <taxon>Bacteria</taxon>
        <taxon>Pseudomonadati</taxon>
        <taxon>Bacteroidota</taxon>
        <taxon>Cytophagia</taxon>
        <taxon>Cytophagales</taxon>
        <taxon>Hymenobacteraceae</taxon>
        <taxon>Adhaeribacter</taxon>
    </lineage>
</organism>
<evidence type="ECO:0000259" key="1">
    <source>
        <dbReference type="Pfam" id="PF05713"/>
    </source>
</evidence>
<dbReference type="AlphaFoldDB" id="A0A7G7G2F8"/>
<protein>
    <submittedName>
        <fullName evidence="2">Plasmid mobilization relaxosome protein MobC</fullName>
    </submittedName>
</protein>
<name>A0A7G7G2F8_9BACT</name>
<dbReference type="RefSeq" id="WP_185270008.1">
    <property type="nucleotide sequence ID" value="NZ_CP055155.1"/>
</dbReference>
<gene>
    <name evidence="2" type="primary">mobC</name>
    <name evidence="2" type="ORF">HUW51_00880</name>
</gene>
<dbReference type="KEGG" id="aswu:HUW51_00880"/>
<evidence type="ECO:0000313" key="3">
    <source>
        <dbReference type="Proteomes" id="UP000515237"/>
    </source>
</evidence>